<keyword evidence="5 8" id="KW-1133">Transmembrane helix</keyword>
<evidence type="ECO:0000256" key="2">
    <source>
        <dbReference type="ARBA" id="ARBA00022475"/>
    </source>
</evidence>
<accession>A0ABP7AXQ5</accession>
<evidence type="ECO:0000256" key="8">
    <source>
        <dbReference type="SAM" id="Phobius"/>
    </source>
</evidence>
<comment type="caution">
    <text evidence="9">The sequence shown here is derived from an EMBL/GenBank/DDBJ whole genome shotgun (WGS) entry which is preliminary data.</text>
</comment>
<dbReference type="InterPro" id="IPR018584">
    <property type="entry name" value="GT87"/>
</dbReference>
<dbReference type="EMBL" id="BAABBE010000007">
    <property type="protein sequence ID" value="GAA3642288.1"/>
    <property type="molecule type" value="Genomic_DNA"/>
</dbReference>
<dbReference type="Proteomes" id="UP001500711">
    <property type="component" value="Unassembled WGS sequence"/>
</dbReference>
<evidence type="ECO:0000256" key="3">
    <source>
        <dbReference type="ARBA" id="ARBA00022679"/>
    </source>
</evidence>
<proteinExistence type="inferred from homology"/>
<evidence type="ECO:0000256" key="6">
    <source>
        <dbReference type="ARBA" id="ARBA00023136"/>
    </source>
</evidence>
<feature type="transmembrane region" description="Helical" evidence="8">
    <location>
        <begin position="252"/>
        <end position="272"/>
    </location>
</feature>
<keyword evidence="2" id="KW-1003">Cell membrane</keyword>
<comment type="subcellular location">
    <subcellularLocation>
        <location evidence="1">Cell membrane</location>
        <topology evidence="1">Multi-pass membrane protein</topology>
    </subcellularLocation>
</comment>
<dbReference type="RefSeq" id="WP_346130595.1">
    <property type="nucleotide sequence ID" value="NZ_BAABBE010000007.1"/>
</dbReference>
<keyword evidence="4 8" id="KW-0812">Transmembrane</keyword>
<feature type="transmembrane region" description="Helical" evidence="8">
    <location>
        <begin position="148"/>
        <end position="170"/>
    </location>
</feature>
<gene>
    <name evidence="9" type="ORF">GCM10022267_31180</name>
</gene>
<name>A0ABP7AXQ5_9PSEU</name>
<evidence type="ECO:0000313" key="10">
    <source>
        <dbReference type="Proteomes" id="UP001500711"/>
    </source>
</evidence>
<feature type="transmembrane region" description="Helical" evidence="8">
    <location>
        <begin position="182"/>
        <end position="207"/>
    </location>
</feature>
<sequence length="396" mass="42705">MRAAMTIGAVWCAGRAAVLTGVLDPRFATGLVASDIRVYANWWFTSLSHGVLPAHDHGWQYPPGAAAPMALAGLLSGQSLLGYLWAFVALVLAVDLVTLVLLLRQPMRAGAWYWALVPPLLGTLWLTRVDVLVTALAVAAVLRYRHPLAAGLLIGAGALVKVWPVFLLGMFRRGQRARYATLGAAAVVLQVLTWVGLVVPGTLGFLANQRDRGLEVEAVAATPFLLQRLTGGGPELVMRYGSWELVGPRVDVVLLLLLLVTVAGAFFLVVWWWRWSEHLAAPCDLALTVVLAVMVTSKVLSPQYLIWAVGLAAACLAHPRSRQRPVALLIVVCCGLTHLEFPLLWDDLHDRGVAVTVILVLRNLLLVAAAVWSAILLRTGGRQRQHPASATSAARS</sequence>
<keyword evidence="6 8" id="KW-0472">Membrane</keyword>
<feature type="transmembrane region" description="Helical" evidence="8">
    <location>
        <begin position="115"/>
        <end position="142"/>
    </location>
</feature>
<evidence type="ECO:0000313" key="9">
    <source>
        <dbReference type="EMBL" id="GAA3642288.1"/>
    </source>
</evidence>
<feature type="transmembrane region" description="Helical" evidence="8">
    <location>
        <begin position="83"/>
        <end position="103"/>
    </location>
</feature>
<keyword evidence="10" id="KW-1185">Reference proteome</keyword>
<feature type="transmembrane region" description="Helical" evidence="8">
    <location>
        <begin position="279"/>
        <end position="296"/>
    </location>
</feature>
<feature type="transmembrane region" description="Helical" evidence="8">
    <location>
        <begin position="302"/>
        <end position="319"/>
    </location>
</feature>
<evidence type="ECO:0000256" key="1">
    <source>
        <dbReference type="ARBA" id="ARBA00004651"/>
    </source>
</evidence>
<organism evidence="9 10">
    <name type="scientific">Lentzea roselyniae</name>
    <dbReference type="NCBI Taxonomy" id="531940"/>
    <lineage>
        <taxon>Bacteria</taxon>
        <taxon>Bacillati</taxon>
        <taxon>Actinomycetota</taxon>
        <taxon>Actinomycetes</taxon>
        <taxon>Pseudonocardiales</taxon>
        <taxon>Pseudonocardiaceae</taxon>
        <taxon>Lentzea</taxon>
    </lineage>
</organism>
<evidence type="ECO:0000256" key="5">
    <source>
        <dbReference type="ARBA" id="ARBA00022989"/>
    </source>
</evidence>
<protein>
    <submittedName>
        <fullName evidence="9">Glycosyltransferase family 87 protein</fullName>
    </submittedName>
</protein>
<comment type="similarity">
    <text evidence="7">Belongs to the glycosyltransferase 87 family.</text>
</comment>
<keyword evidence="3" id="KW-0808">Transferase</keyword>
<feature type="transmembrane region" description="Helical" evidence="8">
    <location>
        <begin position="326"/>
        <end position="345"/>
    </location>
</feature>
<feature type="transmembrane region" description="Helical" evidence="8">
    <location>
        <begin position="357"/>
        <end position="377"/>
    </location>
</feature>
<dbReference type="Pfam" id="PF09594">
    <property type="entry name" value="GT87"/>
    <property type="match status" value="1"/>
</dbReference>
<evidence type="ECO:0000256" key="7">
    <source>
        <dbReference type="ARBA" id="ARBA00024033"/>
    </source>
</evidence>
<reference evidence="10" key="1">
    <citation type="journal article" date="2019" name="Int. J. Syst. Evol. Microbiol.">
        <title>The Global Catalogue of Microorganisms (GCM) 10K type strain sequencing project: providing services to taxonomists for standard genome sequencing and annotation.</title>
        <authorList>
            <consortium name="The Broad Institute Genomics Platform"/>
            <consortium name="The Broad Institute Genome Sequencing Center for Infectious Disease"/>
            <person name="Wu L."/>
            <person name="Ma J."/>
        </authorList>
    </citation>
    <scope>NUCLEOTIDE SEQUENCE [LARGE SCALE GENOMIC DNA]</scope>
    <source>
        <strain evidence="10">JCM 17494</strain>
    </source>
</reference>
<evidence type="ECO:0000256" key="4">
    <source>
        <dbReference type="ARBA" id="ARBA00022692"/>
    </source>
</evidence>